<accession>A0AAV4WFB1</accession>
<keyword evidence="2" id="KW-1185">Reference proteome</keyword>
<evidence type="ECO:0000313" key="1">
    <source>
        <dbReference type="EMBL" id="GIY80298.1"/>
    </source>
</evidence>
<gene>
    <name evidence="1" type="primary">X975_07623</name>
    <name evidence="1" type="ORF">CEXT_408031</name>
</gene>
<protein>
    <submittedName>
        <fullName evidence="1">Uncharacterized protein</fullName>
    </submittedName>
</protein>
<reference evidence="1 2" key="1">
    <citation type="submission" date="2021-06" db="EMBL/GenBank/DDBJ databases">
        <title>Caerostris extrusa draft genome.</title>
        <authorList>
            <person name="Kono N."/>
            <person name="Arakawa K."/>
        </authorList>
    </citation>
    <scope>NUCLEOTIDE SEQUENCE [LARGE SCALE GENOMIC DNA]</scope>
</reference>
<organism evidence="1 2">
    <name type="scientific">Caerostris extrusa</name>
    <name type="common">Bark spider</name>
    <name type="synonym">Caerostris bankana</name>
    <dbReference type="NCBI Taxonomy" id="172846"/>
    <lineage>
        <taxon>Eukaryota</taxon>
        <taxon>Metazoa</taxon>
        <taxon>Ecdysozoa</taxon>
        <taxon>Arthropoda</taxon>
        <taxon>Chelicerata</taxon>
        <taxon>Arachnida</taxon>
        <taxon>Araneae</taxon>
        <taxon>Araneomorphae</taxon>
        <taxon>Entelegynae</taxon>
        <taxon>Araneoidea</taxon>
        <taxon>Araneidae</taxon>
        <taxon>Caerostris</taxon>
    </lineage>
</organism>
<proteinExistence type="predicted"/>
<dbReference type="EMBL" id="BPLR01015991">
    <property type="protein sequence ID" value="GIY80298.1"/>
    <property type="molecule type" value="Genomic_DNA"/>
</dbReference>
<dbReference type="AlphaFoldDB" id="A0AAV4WFB1"/>
<sequence length="240" mass="28319">MAAPILGAKMEDISLNAEKEIQTEHRNIKNTEESNNDSCDEEAIKVIQMWTEHSEEKNLQYKNALRKMLLLFFSKNWPNCTKKKDVLNAFEVFLKQNKLTVNTSSHSEMYETVISIAENPWKNLFFNWKDLYLGEVGFEDEKVQNYFNSEPENIVLARVQFLHETKEDISALSLTRASFFYHSRIAKSFENCKSNYHRSYGHATIEWYVLFLSKNRYLWFLLKELQELQLLGCVRSRGCM</sequence>
<name>A0AAV4WFB1_CAEEX</name>
<comment type="caution">
    <text evidence="1">The sequence shown here is derived from an EMBL/GenBank/DDBJ whole genome shotgun (WGS) entry which is preliminary data.</text>
</comment>
<evidence type="ECO:0000313" key="2">
    <source>
        <dbReference type="Proteomes" id="UP001054945"/>
    </source>
</evidence>
<dbReference type="Proteomes" id="UP001054945">
    <property type="component" value="Unassembled WGS sequence"/>
</dbReference>